<dbReference type="PANTHER" id="PTHR39290">
    <property type="entry name" value="C3H1-TYPE DOMAIN-CONTAINING PROTEIN-RELATED"/>
    <property type="match status" value="1"/>
</dbReference>
<name>A0A1E7FW58_9STRA</name>
<dbReference type="EMBL" id="KV784353">
    <property type="protein sequence ID" value="OEU22392.1"/>
    <property type="molecule type" value="Genomic_DNA"/>
</dbReference>
<feature type="region of interest" description="Disordered" evidence="1">
    <location>
        <begin position="1"/>
        <end position="23"/>
    </location>
</feature>
<proteinExistence type="predicted"/>
<evidence type="ECO:0000313" key="2">
    <source>
        <dbReference type="EMBL" id="OEU22392.1"/>
    </source>
</evidence>
<feature type="compositionally biased region" description="Low complexity" evidence="1">
    <location>
        <begin position="10"/>
        <end position="23"/>
    </location>
</feature>
<feature type="compositionally biased region" description="Polar residues" evidence="1">
    <location>
        <begin position="353"/>
        <end position="364"/>
    </location>
</feature>
<gene>
    <name evidence="2" type="ORF">FRACYDRAFT_179353</name>
</gene>
<dbReference type="PANTHER" id="PTHR39290:SF6">
    <property type="entry name" value="S-ADENOSYL-L-METHIONINE-DEPENDENT METHYLTRANSFERASES SUPERFAMILY PROTEIN"/>
    <property type="match status" value="1"/>
</dbReference>
<evidence type="ECO:0000256" key="1">
    <source>
        <dbReference type="SAM" id="MobiDB-lite"/>
    </source>
</evidence>
<feature type="compositionally biased region" description="Basic and acidic residues" evidence="1">
    <location>
        <begin position="380"/>
        <end position="393"/>
    </location>
</feature>
<protein>
    <submittedName>
        <fullName evidence="2">Uncharacterized protein</fullName>
    </submittedName>
</protein>
<dbReference type="AlphaFoldDB" id="A0A1E7FW58"/>
<accession>A0A1E7FW58</accession>
<evidence type="ECO:0000313" key="3">
    <source>
        <dbReference type="Proteomes" id="UP000095751"/>
    </source>
</evidence>
<feature type="region of interest" description="Disordered" evidence="1">
    <location>
        <begin position="350"/>
        <end position="432"/>
    </location>
</feature>
<feature type="region of interest" description="Disordered" evidence="1">
    <location>
        <begin position="147"/>
        <end position="178"/>
    </location>
</feature>
<sequence length="432" mass="48697">MGKNKKRKSSLGSTDSSVDTTSPSISASIVGKEIDIVFDNPLYKQQKVFLSALTRQERDHYFSSHFPSSITPDRRAEIWMQQANIGEELVNRYAWATPSEDCIKIFNEFSPLVEVGCGSNAYWAKYMKYKAGIDVLAFDRNIHLGGKISSEGQGEEKRKKKKSRVNETNNGNSKVVKDPSNLVVQEGGPEVLLRPELKSRTLFLCYPDEEDEEDVEDTTDSEGQPPLSFGWQCLNAYKGTYVIHVGELAFLDSSLNLDQAPWGRSSSPEFQQRLASEFHCIAKIQLPNWLHVRDSISVWKRSELCEMYFVDDDEGDDEEIVEYRHIPPEEMLPSVMVAPCMAHLLQPSIAGPTLTNKKSSNNTVAGDRFSPKKTSTNSTEKTEKNGNNEDNLKKTKKKKSKGKQKQVPTKQKDIIPDKPSPFGSFFKTHQKS</sequence>
<feature type="compositionally biased region" description="Basic residues" evidence="1">
    <location>
        <begin position="394"/>
        <end position="404"/>
    </location>
</feature>
<dbReference type="OrthoDB" id="5411518at2759"/>
<dbReference type="Proteomes" id="UP000095751">
    <property type="component" value="Unassembled WGS sequence"/>
</dbReference>
<dbReference type="InParanoid" id="A0A1E7FW58"/>
<organism evidence="2 3">
    <name type="scientific">Fragilariopsis cylindrus CCMP1102</name>
    <dbReference type="NCBI Taxonomy" id="635003"/>
    <lineage>
        <taxon>Eukaryota</taxon>
        <taxon>Sar</taxon>
        <taxon>Stramenopiles</taxon>
        <taxon>Ochrophyta</taxon>
        <taxon>Bacillariophyta</taxon>
        <taxon>Bacillariophyceae</taxon>
        <taxon>Bacillariophycidae</taxon>
        <taxon>Bacillariales</taxon>
        <taxon>Bacillariaceae</taxon>
        <taxon>Fragilariopsis</taxon>
    </lineage>
</organism>
<reference evidence="2 3" key="1">
    <citation type="submission" date="2016-09" db="EMBL/GenBank/DDBJ databases">
        <title>Extensive genetic diversity and differential bi-allelic expression allows diatom success in the polar Southern Ocean.</title>
        <authorList>
            <consortium name="DOE Joint Genome Institute"/>
            <person name="Mock T."/>
            <person name="Otillar R.P."/>
            <person name="Strauss J."/>
            <person name="Dupont C."/>
            <person name="Frickenhaus S."/>
            <person name="Maumus F."/>
            <person name="Mcmullan M."/>
            <person name="Sanges R."/>
            <person name="Schmutz J."/>
            <person name="Toseland A."/>
            <person name="Valas R."/>
            <person name="Veluchamy A."/>
            <person name="Ward B.J."/>
            <person name="Allen A."/>
            <person name="Barry K."/>
            <person name="Falciatore A."/>
            <person name="Ferrante M."/>
            <person name="Fortunato A.E."/>
            <person name="Gloeckner G."/>
            <person name="Gruber A."/>
            <person name="Hipkin R."/>
            <person name="Janech M."/>
            <person name="Kroth P."/>
            <person name="Leese F."/>
            <person name="Lindquist E."/>
            <person name="Lyon B.R."/>
            <person name="Martin J."/>
            <person name="Mayer C."/>
            <person name="Parker M."/>
            <person name="Quesneville H."/>
            <person name="Raymond J."/>
            <person name="Uhlig C."/>
            <person name="Valentin K.U."/>
            <person name="Worden A.Z."/>
            <person name="Armbrust E.V."/>
            <person name="Bowler C."/>
            <person name="Green B."/>
            <person name="Moulton V."/>
            <person name="Van Oosterhout C."/>
            <person name="Grigoriev I."/>
        </authorList>
    </citation>
    <scope>NUCLEOTIDE SEQUENCE [LARGE SCALE GENOMIC DNA]</scope>
    <source>
        <strain evidence="2 3">CCMP1102</strain>
    </source>
</reference>
<dbReference type="KEGG" id="fcy:FRACYDRAFT_179353"/>
<keyword evidence="3" id="KW-1185">Reference proteome</keyword>